<comment type="caution">
    <text evidence="3">The sequence shown here is derived from an EMBL/GenBank/DDBJ whole genome shotgun (WGS) entry which is preliminary data.</text>
</comment>
<dbReference type="Proteomes" id="UP000740883">
    <property type="component" value="Unassembled WGS sequence"/>
</dbReference>
<keyword evidence="4" id="KW-1185">Reference proteome</keyword>
<evidence type="ECO:0000256" key="1">
    <source>
        <dbReference type="SAM" id="Coils"/>
    </source>
</evidence>
<accession>A0A9P6H2P6</accession>
<name>A0A9P6H2P6_9MICR</name>
<protein>
    <submittedName>
        <fullName evidence="3">Golgi SNAP receptor complex member 2</fullName>
    </submittedName>
</protein>
<dbReference type="EMBL" id="SBJO01000043">
    <property type="protein sequence ID" value="KAF9764017.1"/>
    <property type="molecule type" value="Genomic_DNA"/>
</dbReference>
<keyword evidence="2" id="KW-1133">Transmembrane helix</keyword>
<keyword evidence="2" id="KW-0812">Transmembrane</keyword>
<proteinExistence type="predicted"/>
<gene>
    <name evidence="3" type="primary">Membrin</name>
    <name evidence="3" type="ORF">NGRA_0901</name>
</gene>
<feature type="coiled-coil region" evidence="1">
    <location>
        <begin position="5"/>
        <end position="32"/>
    </location>
</feature>
<dbReference type="AlphaFoldDB" id="A0A9P6H2P6"/>
<sequence>MDIFKEQIKLDCEQIEADLKNAEENLEDIGSLAIKIQSFIKRVEQLDPNDEDYEFFNQRAVFFNKEIIRLSNLRMHRRRELDEEMKRSNLKPPEDFTEFSETPQAPLSDSDFFIQKTQRVNKILTNAIDVFESVKRQGKYIDRTNSKIKSGLRKIGLSRELVDEIDRRYLADNRIFITGFVIILIVFVLLRFFF</sequence>
<reference evidence="3 4" key="1">
    <citation type="journal article" date="2020" name="Genome Biol. Evol.">
        <title>Comparative genomics of strictly vertically transmitted, feminizing microsporidia endosymbionts of amphipod crustaceans.</title>
        <authorList>
            <person name="Cormier A."/>
            <person name="Chebbi M.A."/>
            <person name="Giraud I."/>
            <person name="Wattier R."/>
            <person name="Teixeira M."/>
            <person name="Gilbert C."/>
            <person name="Rigaud T."/>
            <person name="Cordaux R."/>
        </authorList>
    </citation>
    <scope>NUCLEOTIDE SEQUENCE [LARGE SCALE GENOMIC DNA]</scope>
    <source>
        <strain evidence="3 4">Ou3-Ou53</strain>
    </source>
</reference>
<evidence type="ECO:0000313" key="4">
    <source>
        <dbReference type="Proteomes" id="UP000740883"/>
    </source>
</evidence>
<organism evidence="3 4">
    <name type="scientific">Nosema granulosis</name>
    <dbReference type="NCBI Taxonomy" id="83296"/>
    <lineage>
        <taxon>Eukaryota</taxon>
        <taxon>Fungi</taxon>
        <taxon>Fungi incertae sedis</taxon>
        <taxon>Microsporidia</taxon>
        <taxon>Nosematidae</taxon>
        <taxon>Nosema</taxon>
    </lineage>
</organism>
<feature type="transmembrane region" description="Helical" evidence="2">
    <location>
        <begin position="175"/>
        <end position="193"/>
    </location>
</feature>
<keyword evidence="3" id="KW-0675">Receptor</keyword>
<dbReference type="OrthoDB" id="158360at2759"/>
<evidence type="ECO:0000313" key="3">
    <source>
        <dbReference type="EMBL" id="KAF9764017.1"/>
    </source>
</evidence>
<keyword evidence="2" id="KW-0472">Membrane</keyword>
<evidence type="ECO:0000256" key="2">
    <source>
        <dbReference type="SAM" id="Phobius"/>
    </source>
</evidence>
<keyword evidence="1" id="KW-0175">Coiled coil</keyword>